<dbReference type="GO" id="GO:0050830">
    <property type="term" value="P:defense response to Gram-positive bacterium"/>
    <property type="evidence" value="ECO:0007669"/>
    <property type="project" value="TreeGrafter"/>
</dbReference>
<accession>A0A8C5I3P1</accession>
<evidence type="ECO:0000313" key="14">
    <source>
        <dbReference type="Proteomes" id="UP000694680"/>
    </source>
</evidence>
<dbReference type="PIRSF" id="PIRSF001065">
    <property type="entry name" value="Lysozyme_g"/>
    <property type="match status" value="1"/>
</dbReference>
<evidence type="ECO:0000256" key="11">
    <source>
        <dbReference type="SAM" id="MobiDB-lite"/>
    </source>
</evidence>
<dbReference type="RefSeq" id="XP_028312404.1">
    <property type="nucleotide sequence ID" value="XM_028456603.1"/>
</dbReference>
<organism evidence="13 14">
    <name type="scientific">Gouania willdenowi</name>
    <name type="common">Blunt-snouted clingfish</name>
    <name type="synonym">Lepadogaster willdenowi</name>
    <dbReference type="NCBI Taxonomy" id="441366"/>
    <lineage>
        <taxon>Eukaryota</taxon>
        <taxon>Metazoa</taxon>
        <taxon>Chordata</taxon>
        <taxon>Craniata</taxon>
        <taxon>Vertebrata</taxon>
        <taxon>Euteleostomi</taxon>
        <taxon>Actinopterygii</taxon>
        <taxon>Neopterygii</taxon>
        <taxon>Teleostei</taxon>
        <taxon>Neoteleostei</taxon>
        <taxon>Acanthomorphata</taxon>
        <taxon>Ovalentaria</taxon>
        <taxon>Blenniimorphae</taxon>
        <taxon>Blenniiformes</taxon>
        <taxon>Gobiesocoidei</taxon>
        <taxon>Gobiesocidae</taxon>
        <taxon>Gobiesocinae</taxon>
        <taxon>Gouania</taxon>
    </lineage>
</organism>
<dbReference type="PANTHER" id="PTHR31698">
    <property type="entry name" value="LYSOZYME G FAMILY MEMBER"/>
    <property type="match status" value="1"/>
</dbReference>
<evidence type="ECO:0000256" key="7">
    <source>
        <dbReference type="ARBA" id="ARBA00022801"/>
    </source>
</evidence>
<reference evidence="13" key="3">
    <citation type="submission" date="2025-09" db="UniProtKB">
        <authorList>
            <consortium name="Ensembl"/>
        </authorList>
    </citation>
    <scope>IDENTIFICATION</scope>
</reference>
<keyword evidence="14" id="KW-1185">Reference proteome</keyword>
<dbReference type="GO" id="GO:0005576">
    <property type="term" value="C:extracellular region"/>
    <property type="evidence" value="ECO:0007669"/>
    <property type="project" value="TreeGrafter"/>
</dbReference>
<dbReference type="PRINTS" id="PR00749">
    <property type="entry name" value="LYSOZYMEG"/>
</dbReference>
<protein>
    <recommendedName>
        <fullName evidence="4 9">Lysozyme g</fullName>
        <ecNumber evidence="3 9">3.2.1.17</ecNumber>
    </recommendedName>
</protein>
<dbReference type="Ensembl" id="ENSGWIT00000058315.1">
    <property type="protein sequence ID" value="ENSGWIP00000054102.1"/>
    <property type="gene ID" value="ENSGWIG00000025913.1"/>
</dbReference>
<sequence length="188" mass="20571">MSYADIDAVETTGASEKTSKQDKLSFSGVPASHNMAKTDEGRVKKYKSKIESVAEKTGIDAALIAAIMSRETRAGNVLKDGWGDHGNGWGLMQVDVNPNGGGHTPRGAWDSEEHITQATEILVYFIDRISKKFPTWTKEMQLKGGVAAYNAGDGRVRSEDVDVLTTGKDYSNDVIARAQWYRKNGFPK</sequence>
<dbReference type="CDD" id="cd01021">
    <property type="entry name" value="GEWL"/>
    <property type="match status" value="1"/>
</dbReference>
<keyword evidence="6" id="KW-0081">Bacteriolytic enzyme</keyword>
<proteinExistence type="inferred from homology"/>
<evidence type="ECO:0000256" key="8">
    <source>
        <dbReference type="ARBA" id="ARBA00023295"/>
    </source>
</evidence>
<feature type="region of interest" description="Disordered" evidence="11">
    <location>
        <begin position="1"/>
        <end position="35"/>
    </location>
</feature>
<dbReference type="AlphaFoldDB" id="A0A8C5I3P1"/>
<dbReference type="InterPro" id="IPR002152">
    <property type="entry name" value="Glyco_hydro_23"/>
</dbReference>
<keyword evidence="8 9" id="KW-0326">Glycosidase</keyword>
<dbReference type="EC" id="3.2.1.17" evidence="3 9"/>
<dbReference type="GO" id="GO:0003796">
    <property type="term" value="F:lysozyme activity"/>
    <property type="evidence" value="ECO:0007669"/>
    <property type="project" value="UniProtKB-UniRule"/>
</dbReference>
<dbReference type="GO" id="GO:0031640">
    <property type="term" value="P:killing of cells of another organism"/>
    <property type="evidence" value="ECO:0007669"/>
    <property type="project" value="UniProtKB-KW"/>
</dbReference>
<dbReference type="Proteomes" id="UP000694680">
    <property type="component" value="Chromosome 1"/>
</dbReference>
<dbReference type="Gene3D" id="1.10.530.10">
    <property type="match status" value="1"/>
</dbReference>
<evidence type="ECO:0000313" key="13">
    <source>
        <dbReference type="Ensembl" id="ENSGWIP00000054102.1"/>
    </source>
</evidence>
<comment type="catalytic activity">
    <reaction evidence="1 9">
        <text>Hydrolysis of (1-&gt;4)-beta-linkages between N-acetylmuramic acid and N-acetyl-D-glucosamine residues in a peptidoglycan and between N-acetyl-D-glucosamine residues in chitodextrins.</text>
        <dbReference type="EC" id="3.2.1.17"/>
    </reaction>
</comment>
<evidence type="ECO:0000256" key="5">
    <source>
        <dbReference type="ARBA" id="ARBA00022529"/>
    </source>
</evidence>
<name>A0A8C5I3P1_GOUWI</name>
<dbReference type="FunFam" id="1.10.530.10:FF:000026">
    <property type="entry name" value="Lysozyme g"/>
    <property type="match status" value="1"/>
</dbReference>
<dbReference type="Pfam" id="PF01464">
    <property type="entry name" value="SLT"/>
    <property type="match status" value="1"/>
</dbReference>
<reference evidence="13" key="1">
    <citation type="submission" date="2020-06" db="EMBL/GenBank/DDBJ databases">
        <authorList>
            <consortium name="Wellcome Sanger Institute Data Sharing"/>
        </authorList>
    </citation>
    <scope>NUCLEOTIDE SEQUENCE [LARGE SCALE GENOMIC DNA]</scope>
</reference>
<comment type="similarity">
    <text evidence="2 9">Belongs to the glycosyl hydrolase 23 family.</text>
</comment>
<evidence type="ECO:0000256" key="4">
    <source>
        <dbReference type="ARBA" id="ARBA00016485"/>
    </source>
</evidence>
<keyword evidence="7 9" id="KW-0378">Hydrolase</keyword>
<dbReference type="GO" id="GO:0009253">
    <property type="term" value="P:peptidoglycan catabolic process"/>
    <property type="evidence" value="ECO:0007669"/>
    <property type="project" value="InterPro"/>
</dbReference>
<dbReference type="InterPro" id="IPR023346">
    <property type="entry name" value="Lysozyme-like_dom_sf"/>
</dbReference>
<dbReference type="SUPFAM" id="SSF53955">
    <property type="entry name" value="Lysozyme-like"/>
    <property type="match status" value="1"/>
</dbReference>
<evidence type="ECO:0000256" key="3">
    <source>
        <dbReference type="ARBA" id="ARBA00012732"/>
    </source>
</evidence>
<keyword evidence="5" id="KW-0929">Antimicrobial</keyword>
<evidence type="ECO:0000256" key="2">
    <source>
        <dbReference type="ARBA" id="ARBA00008902"/>
    </source>
</evidence>
<evidence type="ECO:0000259" key="12">
    <source>
        <dbReference type="Pfam" id="PF01464"/>
    </source>
</evidence>
<dbReference type="InterPro" id="IPR008258">
    <property type="entry name" value="Transglycosylase_SLT_dom_1"/>
</dbReference>
<evidence type="ECO:0000256" key="6">
    <source>
        <dbReference type="ARBA" id="ARBA00022638"/>
    </source>
</evidence>
<feature type="domain" description="Transglycosylase SLT" evidence="12">
    <location>
        <begin position="51"/>
        <end position="159"/>
    </location>
</feature>
<dbReference type="OrthoDB" id="10021790at2759"/>
<feature type="active site" evidence="10">
    <location>
        <position position="71"/>
    </location>
</feature>
<feature type="active site" evidence="10">
    <location>
        <position position="84"/>
    </location>
</feature>
<evidence type="ECO:0000256" key="9">
    <source>
        <dbReference type="PIRNR" id="PIRNR001065"/>
    </source>
</evidence>
<dbReference type="PANTHER" id="PTHR31698:SF8">
    <property type="entry name" value="LYSOZYME G-RELATED"/>
    <property type="match status" value="1"/>
</dbReference>
<evidence type="ECO:0000256" key="1">
    <source>
        <dbReference type="ARBA" id="ARBA00000632"/>
    </source>
</evidence>
<gene>
    <name evidence="13" type="primary">LOC114469273</name>
</gene>
<reference evidence="13" key="2">
    <citation type="submission" date="2025-08" db="UniProtKB">
        <authorList>
            <consortium name="Ensembl"/>
        </authorList>
    </citation>
    <scope>IDENTIFICATION</scope>
</reference>
<evidence type="ECO:0000256" key="10">
    <source>
        <dbReference type="PIRSR" id="PIRSR001065-1"/>
    </source>
</evidence>
<dbReference type="GeneID" id="114469273"/>